<gene>
    <name evidence="1" type="ORF">EIP75_10650</name>
</gene>
<dbReference type="Gene3D" id="3.40.50.150">
    <property type="entry name" value="Vaccinia Virus protein VP39"/>
    <property type="match status" value="1"/>
</dbReference>
<evidence type="ECO:0000313" key="2">
    <source>
        <dbReference type="Proteomes" id="UP000269265"/>
    </source>
</evidence>
<reference evidence="1 2" key="1">
    <citation type="submission" date="2018-12" db="EMBL/GenBank/DDBJ databases">
        <title>The whole draft genome of Aquabacterium sp. SJQ9.</title>
        <authorList>
            <person name="Sun L."/>
            <person name="Gao X."/>
            <person name="Chen W."/>
            <person name="Huang K."/>
        </authorList>
    </citation>
    <scope>NUCLEOTIDE SEQUENCE [LARGE SCALE GENOMIC DNA]</scope>
    <source>
        <strain evidence="1 2">SJQ9</strain>
    </source>
</reference>
<dbReference type="Proteomes" id="UP000269265">
    <property type="component" value="Unassembled WGS sequence"/>
</dbReference>
<keyword evidence="2" id="KW-1185">Reference proteome</keyword>
<keyword evidence="1" id="KW-0808">Transferase</keyword>
<organism evidence="1 2">
    <name type="scientific">Aquabacterium soli</name>
    <dbReference type="NCBI Taxonomy" id="2493092"/>
    <lineage>
        <taxon>Bacteria</taxon>
        <taxon>Pseudomonadati</taxon>
        <taxon>Pseudomonadota</taxon>
        <taxon>Betaproteobacteria</taxon>
        <taxon>Burkholderiales</taxon>
        <taxon>Aquabacterium</taxon>
    </lineage>
</organism>
<dbReference type="OrthoDB" id="9153586at2"/>
<dbReference type="InterPro" id="IPR029063">
    <property type="entry name" value="SAM-dependent_MTases_sf"/>
</dbReference>
<dbReference type="AlphaFoldDB" id="A0A426VBU8"/>
<sequence length="279" mass="30687">MQFRPWWVTMTAKLAVSRLPVGYRTWARFGVFRHGGMDDGSYAISVFNAHVRAAGLVQLQGARILEMGPGDGVATALIAASHRASAVLVDVGDFVAHDLAPYKKLNRQLSSHVDLEGCTDLADLMSRCHGSQYLTHGLASLKTIPTASIDFLFSNAVLEHVDKDEFADHVVELKRILKPGALMSHEIDFRDHLGGGKNNMRFSSATWNSRLFRSAGFYTNRIACSDMVGMFLREGMRIVQQEASPHVVAPPPRRALAPEFRAISEADLNTAILKIVLST</sequence>
<keyword evidence="1" id="KW-0489">Methyltransferase</keyword>
<dbReference type="RefSeq" id="WP_125243252.1">
    <property type="nucleotide sequence ID" value="NZ_RSED01000007.1"/>
</dbReference>
<name>A0A426VBU8_9BURK</name>
<accession>A0A426VBU8</accession>
<protein>
    <submittedName>
        <fullName evidence="1">Class I SAM-dependent methyltransferase</fullName>
    </submittedName>
</protein>
<evidence type="ECO:0000313" key="1">
    <source>
        <dbReference type="EMBL" id="RRS04344.1"/>
    </source>
</evidence>
<dbReference type="SUPFAM" id="SSF53335">
    <property type="entry name" value="S-adenosyl-L-methionine-dependent methyltransferases"/>
    <property type="match status" value="1"/>
</dbReference>
<comment type="caution">
    <text evidence="1">The sequence shown here is derived from an EMBL/GenBank/DDBJ whole genome shotgun (WGS) entry which is preliminary data.</text>
</comment>
<dbReference type="EMBL" id="RSED01000007">
    <property type="protein sequence ID" value="RRS04344.1"/>
    <property type="molecule type" value="Genomic_DNA"/>
</dbReference>
<dbReference type="GO" id="GO:0032259">
    <property type="term" value="P:methylation"/>
    <property type="evidence" value="ECO:0007669"/>
    <property type="project" value="UniProtKB-KW"/>
</dbReference>
<dbReference type="GO" id="GO:0008168">
    <property type="term" value="F:methyltransferase activity"/>
    <property type="evidence" value="ECO:0007669"/>
    <property type="project" value="UniProtKB-KW"/>
</dbReference>
<dbReference type="Pfam" id="PF13489">
    <property type="entry name" value="Methyltransf_23"/>
    <property type="match status" value="1"/>
</dbReference>
<proteinExistence type="predicted"/>